<dbReference type="Proteomes" id="UP000046373">
    <property type="component" value="Unassembled WGS sequence"/>
</dbReference>
<feature type="transmembrane region" description="Helical" evidence="1">
    <location>
        <begin position="50"/>
        <end position="72"/>
    </location>
</feature>
<organism evidence="2 3">
    <name type="scientific">Mesorhizobium plurifarium</name>
    <dbReference type="NCBI Taxonomy" id="69974"/>
    <lineage>
        <taxon>Bacteria</taxon>
        <taxon>Pseudomonadati</taxon>
        <taxon>Pseudomonadota</taxon>
        <taxon>Alphaproteobacteria</taxon>
        <taxon>Hyphomicrobiales</taxon>
        <taxon>Phyllobacteriaceae</taxon>
        <taxon>Mesorhizobium</taxon>
    </lineage>
</organism>
<evidence type="ECO:0000313" key="2">
    <source>
        <dbReference type="EMBL" id="CDX37641.1"/>
    </source>
</evidence>
<keyword evidence="1" id="KW-0472">Membrane</keyword>
<gene>
    <name evidence="2" type="ORF">MPLDJ20_200136</name>
</gene>
<name>A0A090F7F9_MESPL</name>
<dbReference type="AlphaFoldDB" id="A0A090F7F9"/>
<protein>
    <recommendedName>
        <fullName evidence="4">PH domain-containing protein</fullName>
    </recommendedName>
</protein>
<evidence type="ECO:0000313" key="3">
    <source>
        <dbReference type="Proteomes" id="UP000046373"/>
    </source>
</evidence>
<keyword evidence="1" id="KW-0812">Transmembrane</keyword>
<feature type="transmembrane region" description="Helical" evidence="1">
    <location>
        <begin position="20"/>
        <end position="38"/>
    </location>
</feature>
<dbReference type="EMBL" id="CCNB01000013">
    <property type="protein sequence ID" value="CDX37641.1"/>
    <property type="molecule type" value="Genomic_DNA"/>
</dbReference>
<proteinExistence type="predicted"/>
<evidence type="ECO:0000256" key="1">
    <source>
        <dbReference type="SAM" id="Phobius"/>
    </source>
</evidence>
<keyword evidence="1" id="KW-1133">Transmembrane helix</keyword>
<reference evidence="2 3" key="1">
    <citation type="submission" date="2014-08" db="EMBL/GenBank/DDBJ databases">
        <authorList>
            <person name="Moulin Lionel"/>
        </authorList>
    </citation>
    <scope>NUCLEOTIDE SEQUENCE [LARGE SCALE GENOMIC DNA]</scope>
</reference>
<sequence>MSAKAMAAPLELRNSPSGKILPAVGPFLIGGIFGFGALQGVASGADGGHMLWIALLAAACLALGAFIARGAFDTSVKVVMNSQGFRDTRAGDVLVPWSKVRSVRLAAGGKGAAMLNFELTEEPPDAIRYSSANAFGLMPFGRNIVHMEISSLDARGQDLVDAVKTFAPHVVVRR</sequence>
<evidence type="ECO:0008006" key="4">
    <source>
        <dbReference type="Google" id="ProtNLM"/>
    </source>
</evidence>
<accession>A0A090F7F9</accession>